<evidence type="ECO:0008006" key="5">
    <source>
        <dbReference type="Google" id="ProtNLM"/>
    </source>
</evidence>
<dbReference type="AlphaFoldDB" id="A0A0F0LJS3"/>
<evidence type="ECO:0000313" key="3">
    <source>
        <dbReference type="EMBL" id="KJL33383.1"/>
    </source>
</evidence>
<dbReference type="EMBL" id="JYIW01000011">
    <property type="protein sequence ID" value="KJL33383.1"/>
    <property type="molecule type" value="Genomic_DNA"/>
</dbReference>
<dbReference type="Proteomes" id="UP000033640">
    <property type="component" value="Unassembled WGS sequence"/>
</dbReference>
<dbReference type="RefSeq" id="WP_045277586.1">
    <property type="nucleotide sequence ID" value="NZ_JYIW01000011.1"/>
</dbReference>
<dbReference type="OrthoDB" id="5020186at2"/>
<comment type="caution">
    <text evidence="3">The sequence shown here is derived from an EMBL/GenBank/DDBJ whole genome shotgun (WGS) entry which is preliminary data.</text>
</comment>
<feature type="transmembrane region" description="Helical" evidence="1">
    <location>
        <begin position="99"/>
        <end position="117"/>
    </location>
</feature>
<feature type="transmembrane region" description="Helical" evidence="1">
    <location>
        <begin position="75"/>
        <end position="93"/>
    </location>
</feature>
<dbReference type="PATRIC" id="fig|82380.11.peg.148"/>
<organism evidence="3 4">
    <name type="scientific">Microbacterium oxydans</name>
    <dbReference type="NCBI Taxonomy" id="82380"/>
    <lineage>
        <taxon>Bacteria</taxon>
        <taxon>Bacillati</taxon>
        <taxon>Actinomycetota</taxon>
        <taxon>Actinomycetes</taxon>
        <taxon>Micrococcales</taxon>
        <taxon>Microbacteriaceae</taxon>
        <taxon>Microbacterium</taxon>
    </lineage>
</organism>
<protein>
    <recommendedName>
        <fullName evidence="5">Integral membrane protein</fullName>
    </recommendedName>
</protein>
<keyword evidence="2" id="KW-0732">Signal</keyword>
<accession>A0A0F0LJS3</accession>
<evidence type="ECO:0000256" key="2">
    <source>
        <dbReference type="SAM" id="SignalP"/>
    </source>
</evidence>
<feature type="chain" id="PRO_5002445215" description="Integral membrane protein" evidence="2">
    <location>
        <begin position="26"/>
        <end position="124"/>
    </location>
</feature>
<keyword evidence="1" id="KW-1133">Transmembrane helix</keyword>
<gene>
    <name evidence="3" type="ORF">RS83_00144</name>
</gene>
<feature type="signal peptide" evidence="2">
    <location>
        <begin position="1"/>
        <end position="25"/>
    </location>
</feature>
<name>A0A0F0LJS3_9MICO</name>
<keyword evidence="1" id="KW-0812">Transmembrane</keyword>
<keyword evidence="1" id="KW-0472">Membrane</keyword>
<sequence>MRQRSRRTNAAPLFAAATIAYGANAALGIAVATKAIDTRDFRWVHHALYIATCATTAAAVSAGLWARPRAASRRAAVALLPAAAPLAAIPYLGTHTARHPLVALAAAPFIVAGLVWSRRPSDRK</sequence>
<reference evidence="3 4" key="1">
    <citation type="submission" date="2015-02" db="EMBL/GenBank/DDBJ databases">
        <title>Draft genome sequences of ten Microbacterium spp. with emphasis on heavy metal contaminated environments.</title>
        <authorList>
            <person name="Corretto E."/>
        </authorList>
    </citation>
    <scope>NUCLEOTIDE SEQUENCE [LARGE SCALE GENOMIC DNA]</scope>
    <source>
        <strain evidence="3 4">BEL4b</strain>
    </source>
</reference>
<evidence type="ECO:0000313" key="4">
    <source>
        <dbReference type="Proteomes" id="UP000033640"/>
    </source>
</evidence>
<evidence type="ECO:0000256" key="1">
    <source>
        <dbReference type="SAM" id="Phobius"/>
    </source>
</evidence>
<proteinExistence type="predicted"/>
<feature type="transmembrane region" description="Helical" evidence="1">
    <location>
        <begin position="44"/>
        <end position="66"/>
    </location>
</feature>